<protein>
    <submittedName>
        <fullName evidence="2">Uncharacterized protein</fullName>
    </submittedName>
</protein>
<sequence length="118" mass="12976">MPIKCRAQDVSHIFGSFYLHGACFYSLTVHPGHHLTPPSPAVGCHDNPSHSSGLTQWLSSFPRKSMKKERKKNPTHSHLNMESKEVKRIESTLENHGSRALGDGGNVGQRAQSCSNEG</sequence>
<feature type="compositionally biased region" description="Basic and acidic residues" evidence="1">
    <location>
        <begin position="79"/>
        <end position="97"/>
    </location>
</feature>
<gene>
    <name evidence="2" type="ORF">BN2614_LOCUS3</name>
</gene>
<accession>A0A9X9Q3D9</accession>
<dbReference type="AlphaFoldDB" id="A0A9X9Q3D9"/>
<feature type="region of interest" description="Disordered" evidence="1">
    <location>
        <begin position="40"/>
        <end position="118"/>
    </location>
</feature>
<comment type="caution">
    <text evidence="2">The sequence shown here is derived from an EMBL/GenBank/DDBJ whole genome shotgun (WGS) entry which is preliminary data.</text>
</comment>
<proteinExistence type="predicted"/>
<evidence type="ECO:0000313" key="3">
    <source>
        <dbReference type="Proteomes" id="UP000269945"/>
    </source>
</evidence>
<feature type="compositionally biased region" description="Polar residues" evidence="1">
    <location>
        <begin position="109"/>
        <end position="118"/>
    </location>
</feature>
<evidence type="ECO:0000256" key="1">
    <source>
        <dbReference type="SAM" id="MobiDB-lite"/>
    </source>
</evidence>
<feature type="compositionally biased region" description="Polar residues" evidence="1">
    <location>
        <begin position="49"/>
        <end position="59"/>
    </location>
</feature>
<keyword evidence="3" id="KW-1185">Reference proteome</keyword>
<feature type="compositionally biased region" description="Basic residues" evidence="1">
    <location>
        <begin position="64"/>
        <end position="75"/>
    </location>
</feature>
<reference evidence="2 3" key="1">
    <citation type="submission" date="2018-10" db="EMBL/GenBank/DDBJ databases">
        <authorList>
            <person name="Ekblom R."/>
            <person name="Jareborg N."/>
        </authorList>
    </citation>
    <scope>NUCLEOTIDE SEQUENCE [LARGE SCALE GENOMIC DNA]</scope>
    <source>
        <tissue evidence="2">Muscle</tissue>
    </source>
</reference>
<evidence type="ECO:0000313" key="2">
    <source>
        <dbReference type="EMBL" id="VCW99410.1"/>
    </source>
</evidence>
<dbReference type="EMBL" id="CYRY02028581">
    <property type="protein sequence ID" value="VCW99410.1"/>
    <property type="molecule type" value="Genomic_DNA"/>
</dbReference>
<name>A0A9X9Q3D9_GULGU</name>
<organism evidence="2 3">
    <name type="scientific">Gulo gulo</name>
    <name type="common">Wolverine</name>
    <name type="synonym">Gluton</name>
    <dbReference type="NCBI Taxonomy" id="48420"/>
    <lineage>
        <taxon>Eukaryota</taxon>
        <taxon>Metazoa</taxon>
        <taxon>Chordata</taxon>
        <taxon>Craniata</taxon>
        <taxon>Vertebrata</taxon>
        <taxon>Euteleostomi</taxon>
        <taxon>Mammalia</taxon>
        <taxon>Eutheria</taxon>
        <taxon>Laurasiatheria</taxon>
        <taxon>Carnivora</taxon>
        <taxon>Caniformia</taxon>
        <taxon>Musteloidea</taxon>
        <taxon>Mustelidae</taxon>
        <taxon>Guloninae</taxon>
        <taxon>Gulo</taxon>
    </lineage>
</organism>
<dbReference type="Proteomes" id="UP000269945">
    <property type="component" value="Unassembled WGS sequence"/>
</dbReference>